<dbReference type="Pfam" id="PF01292">
    <property type="entry name" value="Ni_hydr_CYTB"/>
    <property type="match status" value="1"/>
</dbReference>
<protein>
    <submittedName>
        <fullName evidence="8">Cytochrome b</fullName>
    </submittedName>
</protein>
<name>A0A3N1Y804_9GAMM</name>
<feature type="domain" description="Cytochrome b561 bacterial/Ni-hydrogenase" evidence="7">
    <location>
        <begin position="12"/>
        <end position="172"/>
    </location>
</feature>
<dbReference type="EMBL" id="RJVI01000001">
    <property type="protein sequence ID" value="ROR34641.1"/>
    <property type="molecule type" value="Genomic_DNA"/>
</dbReference>
<evidence type="ECO:0000313" key="8">
    <source>
        <dbReference type="EMBL" id="ROR34641.1"/>
    </source>
</evidence>
<evidence type="ECO:0000313" key="9">
    <source>
        <dbReference type="Proteomes" id="UP000276634"/>
    </source>
</evidence>
<gene>
    <name evidence="8" type="ORF">EDC57_0542</name>
</gene>
<dbReference type="RefSeq" id="WP_211331857.1">
    <property type="nucleotide sequence ID" value="NZ_RJVI01000001.1"/>
</dbReference>
<comment type="subcellular location">
    <subcellularLocation>
        <location evidence="1">Cell membrane</location>
        <topology evidence="1">Multi-pass membrane protein</topology>
    </subcellularLocation>
</comment>
<proteinExistence type="predicted"/>
<evidence type="ECO:0000256" key="1">
    <source>
        <dbReference type="ARBA" id="ARBA00004651"/>
    </source>
</evidence>
<dbReference type="GO" id="GO:0009055">
    <property type="term" value="F:electron transfer activity"/>
    <property type="evidence" value="ECO:0007669"/>
    <property type="project" value="InterPro"/>
</dbReference>
<dbReference type="InterPro" id="IPR016174">
    <property type="entry name" value="Di-haem_cyt_TM"/>
</dbReference>
<keyword evidence="3 6" id="KW-0812">Transmembrane</keyword>
<feature type="transmembrane region" description="Helical" evidence="6">
    <location>
        <begin position="41"/>
        <end position="62"/>
    </location>
</feature>
<evidence type="ECO:0000256" key="2">
    <source>
        <dbReference type="ARBA" id="ARBA00022475"/>
    </source>
</evidence>
<dbReference type="Gene3D" id="1.20.950.20">
    <property type="entry name" value="Transmembrane di-heme cytochromes, Chain C"/>
    <property type="match status" value="1"/>
</dbReference>
<reference evidence="8 9" key="1">
    <citation type="submission" date="2018-11" db="EMBL/GenBank/DDBJ databases">
        <title>Genomic Encyclopedia of Type Strains, Phase IV (KMG-IV): sequencing the most valuable type-strain genomes for metagenomic binning, comparative biology and taxonomic classification.</title>
        <authorList>
            <person name="Goeker M."/>
        </authorList>
    </citation>
    <scope>NUCLEOTIDE SEQUENCE [LARGE SCALE GENOMIC DNA]</scope>
    <source>
        <strain evidence="8 9">DSM 100275</strain>
    </source>
</reference>
<keyword evidence="2" id="KW-1003">Cell membrane</keyword>
<sequence>MTERAPPAEVTVWDPLVRILHWSLVLAYALAWASAETLEGLHVAVGYLVGGIVALRLLWGLVGTRHARFRDFVRPPREAIAYLRALAAGDPPHHLGHNPAGGWSVVLMLATLALVVASGLAALEPGGAGEAAEELHEFLAGLSLFLVLLHLGGVLLSSLLGGENLVRAMWTGRKRAGPGGR</sequence>
<dbReference type="Proteomes" id="UP000276634">
    <property type="component" value="Unassembled WGS sequence"/>
</dbReference>
<dbReference type="SUPFAM" id="SSF81342">
    <property type="entry name" value="Transmembrane di-heme cytochromes"/>
    <property type="match status" value="1"/>
</dbReference>
<dbReference type="PANTHER" id="PTHR30485:SF2">
    <property type="entry name" value="BLL0597 PROTEIN"/>
    <property type="match status" value="1"/>
</dbReference>
<keyword evidence="4 6" id="KW-1133">Transmembrane helix</keyword>
<evidence type="ECO:0000256" key="3">
    <source>
        <dbReference type="ARBA" id="ARBA00022692"/>
    </source>
</evidence>
<feature type="transmembrane region" description="Helical" evidence="6">
    <location>
        <begin position="103"/>
        <end position="123"/>
    </location>
</feature>
<keyword evidence="9" id="KW-1185">Reference proteome</keyword>
<comment type="caution">
    <text evidence="8">The sequence shown here is derived from an EMBL/GenBank/DDBJ whole genome shotgun (WGS) entry which is preliminary data.</text>
</comment>
<dbReference type="InterPro" id="IPR011577">
    <property type="entry name" value="Cyt_b561_bac/Ni-Hgenase"/>
</dbReference>
<dbReference type="AlphaFoldDB" id="A0A3N1Y804"/>
<evidence type="ECO:0000256" key="5">
    <source>
        <dbReference type="ARBA" id="ARBA00023136"/>
    </source>
</evidence>
<dbReference type="GO" id="GO:0020037">
    <property type="term" value="F:heme binding"/>
    <property type="evidence" value="ECO:0007669"/>
    <property type="project" value="TreeGrafter"/>
</dbReference>
<dbReference type="PANTHER" id="PTHR30485">
    <property type="entry name" value="NI/FE-HYDROGENASE 1 B-TYPE CYTOCHROME SUBUNIT"/>
    <property type="match status" value="1"/>
</dbReference>
<dbReference type="InterPro" id="IPR051542">
    <property type="entry name" value="Hydrogenase_cytochrome"/>
</dbReference>
<evidence type="ECO:0000259" key="7">
    <source>
        <dbReference type="Pfam" id="PF01292"/>
    </source>
</evidence>
<organism evidence="8 9">
    <name type="scientific">Inmirania thermothiophila</name>
    <dbReference type="NCBI Taxonomy" id="1750597"/>
    <lineage>
        <taxon>Bacteria</taxon>
        <taxon>Pseudomonadati</taxon>
        <taxon>Pseudomonadota</taxon>
        <taxon>Gammaproteobacteria</taxon>
        <taxon>Chromatiales</taxon>
        <taxon>Ectothiorhodospiraceae</taxon>
        <taxon>Inmirania</taxon>
    </lineage>
</organism>
<feature type="transmembrane region" description="Helical" evidence="6">
    <location>
        <begin position="12"/>
        <end position="35"/>
    </location>
</feature>
<accession>A0A3N1Y804</accession>
<evidence type="ECO:0000256" key="6">
    <source>
        <dbReference type="SAM" id="Phobius"/>
    </source>
</evidence>
<keyword evidence="5 6" id="KW-0472">Membrane</keyword>
<dbReference type="GO" id="GO:0022904">
    <property type="term" value="P:respiratory electron transport chain"/>
    <property type="evidence" value="ECO:0007669"/>
    <property type="project" value="InterPro"/>
</dbReference>
<feature type="transmembrane region" description="Helical" evidence="6">
    <location>
        <begin position="138"/>
        <end position="160"/>
    </location>
</feature>
<dbReference type="GO" id="GO:0005886">
    <property type="term" value="C:plasma membrane"/>
    <property type="evidence" value="ECO:0007669"/>
    <property type="project" value="UniProtKB-SubCell"/>
</dbReference>
<evidence type="ECO:0000256" key="4">
    <source>
        <dbReference type="ARBA" id="ARBA00022989"/>
    </source>
</evidence>